<evidence type="ECO:0000313" key="1">
    <source>
        <dbReference type="EMBL" id="SMB97899.1"/>
    </source>
</evidence>
<gene>
    <name evidence="1" type="ORF">SAMN00120144_2265</name>
</gene>
<dbReference type="EMBL" id="FWWW01000077">
    <property type="protein sequence ID" value="SMB97899.1"/>
    <property type="molecule type" value="Genomic_DNA"/>
</dbReference>
<evidence type="ECO:0000313" key="2">
    <source>
        <dbReference type="Proteomes" id="UP000192266"/>
    </source>
</evidence>
<organism evidence="1 2">
    <name type="scientific">Hymenobacter roseosalivarius DSM 11622</name>
    <dbReference type="NCBI Taxonomy" id="645990"/>
    <lineage>
        <taxon>Bacteria</taxon>
        <taxon>Pseudomonadati</taxon>
        <taxon>Bacteroidota</taxon>
        <taxon>Cytophagia</taxon>
        <taxon>Cytophagales</taxon>
        <taxon>Hymenobacteraceae</taxon>
        <taxon>Hymenobacter</taxon>
    </lineage>
</organism>
<dbReference type="AlphaFoldDB" id="A0A1W1VWZ1"/>
<sequence length="80" mass="8896">MHGPAAEDTTNLETFLIAAHDADAHPDELNVCPNAALAQTFLGNIRQLQPKWNVVQYHQEMAFYVQEHKRCQQPAATAAP</sequence>
<dbReference type="RefSeq" id="WP_084446653.1">
    <property type="nucleotide sequence ID" value="NZ_FWWW01000077.1"/>
</dbReference>
<name>A0A1W1VWZ1_9BACT</name>
<dbReference type="OrthoDB" id="886790at2"/>
<reference evidence="1 2" key="1">
    <citation type="submission" date="2017-04" db="EMBL/GenBank/DDBJ databases">
        <authorList>
            <person name="Afonso C.L."/>
            <person name="Miller P.J."/>
            <person name="Scott M.A."/>
            <person name="Spackman E."/>
            <person name="Goraichik I."/>
            <person name="Dimitrov K.M."/>
            <person name="Suarez D.L."/>
            <person name="Swayne D.E."/>
        </authorList>
    </citation>
    <scope>NUCLEOTIDE SEQUENCE [LARGE SCALE GENOMIC DNA]</scope>
    <source>
        <strain evidence="1 2">DSM 11622</strain>
    </source>
</reference>
<protein>
    <submittedName>
        <fullName evidence="1">Uncharacterized protein</fullName>
    </submittedName>
</protein>
<dbReference type="Proteomes" id="UP000192266">
    <property type="component" value="Unassembled WGS sequence"/>
</dbReference>
<accession>A0A1W1VWZ1</accession>
<dbReference type="STRING" id="645990.SAMN00120144_2265"/>
<proteinExistence type="predicted"/>
<keyword evidence="2" id="KW-1185">Reference proteome</keyword>